<reference evidence="4" key="1">
    <citation type="submission" date="2016-10" db="EMBL/GenBank/DDBJ databases">
        <authorList>
            <person name="Varghese N."/>
            <person name="Submissions S."/>
        </authorList>
    </citation>
    <scope>NUCLEOTIDE SEQUENCE [LARGE SCALE GENOMIC DNA]</scope>
    <source>
        <strain evidence="4">CGMCC 1.10121</strain>
    </source>
</reference>
<dbReference type="EMBL" id="FODV01000042">
    <property type="protein sequence ID" value="SEP30930.1"/>
    <property type="molecule type" value="Genomic_DNA"/>
</dbReference>
<dbReference type="Gene3D" id="1.10.10.10">
    <property type="entry name" value="Winged helix-like DNA-binding domain superfamily/Winged helix DNA-binding domain"/>
    <property type="match status" value="1"/>
</dbReference>
<evidence type="ECO:0000313" key="3">
    <source>
        <dbReference type="EMBL" id="SEP30930.1"/>
    </source>
</evidence>
<dbReference type="RefSeq" id="WP_089828102.1">
    <property type="nucleotide sequence ID" value="NZ_FODV01000042.1"/>
</dbReference>
<name>A0A1H8WTB6_9EURY</name>
<keyword evidence="4" id="KW-1185">Reference proteome</keyword>
<dbReference type="InterPro" id="IPR036388">
    <property type="entry name" value="WH-like_DNA-bd_sf"/>
</dbReference>
<protein>
    <submittedName>
        <fullName evidence="3">MarR family protein</fullName>
    </submittedName>
</protein>
<proteinExistence type="predicted"/>
<dbReference type="CDD" id="cd00090">
    <property type="entry name" value="HTH_ARSR"/>
    <property type="match status" value="1"/>
</dbReference>
<feature type="region of interest" description="Disordered" evidence="1">
    <location>
        <begin position="86"/>
        <end position="112"/>
    </location>
</feature>
<evidence type="ECO:0000256" key="1">
    <source>
        <dbReference type="SAM" id="MobiDB-lite"/>
    </source>
</evidence>
<dbReference type="AlphaFoldDB" id="A0A1H8WTB6"/>
<organism evidence="3 4">
    <name type="scientific">Halogranum amylolyticum</name>
    <dbReference type="NCBI Taxonomy" id="660520"/>
    <lineage>
        <taxon>Archaea</taxon>
        <taxon>Methanobacteriati</taxon>
        <taxon>Methanobacteriota</taxon>
        <taxon>Stenosarchaea group</taxon>
        <taxon>Halobacteria</taxon>
        <taxon>Halobacteriales</taxon>
        <taxon>Haloferacaceae</taxon>
    </lineage>
</organism>
<dbReference type="SUPFAM" id="SSF46785">
    <property type="entry name" value="Winged helix' DNA-binding domain"/>
    <property type="match status" value="1"/>
</dbReference>
<evidence type="ECO:0000259" key="2">
    <source>
        <dbReference type="Pfam" id="PF12802"/>
    </source>
</evidence>
<evidence type="ECO:0000313" key="4">
    <source>
        <dbReference type="Proteomes" id="UP000199126"/>
    </source>
</evidence>
<dbReference type="InterPro" id="IPR000835">
    <property type="entry name" value="HTH_MarR-typ"/>
</dbReference>
<dbReference type="InterPro" id="IPR036390">
    <property type="entry name" value="WH_DNA-bd_sf"/>
</dbReference>
<dbReference type="Proteomes" id="UP000199126">
    <property type="component" value="Unassembled WGS sequence"/>
</dbReference>
<sequence length="112" mass="12388">MNNRTRDDSGRFTEELTEQGILKAFDASDDAFLTAPEIAELFGVTRQAVTNRLKQMEADGLVESKQAGANAVGWWATVAPRLSAEAERQAKEAERENAVSQEEMKRRLGMDG</sequence>
<dbReference type="Pfam" id="PF12802">
    <property type="entry name" value="MarR_2"/>
    <property type="match status" value="1"/>
</dbReference>
<gene>
    <name evidence="3" type="ORF">SAMN04487948_1425</name>
</gene>
<dbReference type="PROSITE" id="PS00519">
    <property type="entry name" value="HTH_ASNC_1"/>
    <property type="match status" value="1"/>
</dbReference>
<dbReference type="GO" id="GO:0003700">
    <property type="term" value="F:DNA-binding transcription factor activity"/>
    <property type="evidence" value="ECO:0007669"/>
    <property type="project" value="InterPro"/>
</dbReference>
<dbReference type="InterPro" id="IPR011991">
    <property type="entry name" value="ArsR-like_HTH"/>
</dbReference>
<dbReference type="OrthoDB" id="189973at2157"/>
<dbReference type="InterPro" id="IPR019885">
    <property type="entry name" value="Tscrpt_reg_HTH_AsnC-type_CS"/>
</dbReference>
<accession>A0A1H8WTB6</accession>
<feature type="domain" description="HTH marR-type" evidence="2">
    <location>
        <begin position="21"/>
        <end position="65"/>
    </location>
</feature>